<gene>
    <name evidence="4" type="primary">couO_1</name>
    <name evidence="4" type="ORF">GCM10023191_024470</name>
</gene>
<dbReference type="Proteomes" id="UP001500503">
    <property type="component" value="Unassembled WGS sequence"/>
</dbReference>
<dbReference type="RefSeq" id="WP_425550896.1">
    <property type="nucleotide sequence ID" value="NZ_BAABHF010000016.1"/>
</dbReference>
<dbReference type="CDD" id="cd01292">
    <property type="entry name" value="metallo-dependent_hydrolases"/>
    <property type="match status" value="1"/>
</dbReference>
<dbReference type="PANTHER" id="PTHR21240">
    <property type="entry name" value="2-AMINO-3-CARBOXYLMUCONATE-6-SEMIALDEHYDE DECARBOXYLASE"/>
    <property type="match status" value="1"/>
</dbReference>
<keyword evidence="4" id="KW-0378">Hydrolase</keyword>
<evidence type="ECO:0000259" key="3">
    <source>
        <dbReference type="Pfam" id="PF04909"/>
    </source>
</evidence>
<dbReference type="Gene3D" id="3.20.20.140">
    <property type="entry name" value="Metal-dependent hydrolases"/>
    <property type="match status" value="1"/>
</dbReference>
<dbReference type="GO" id="GO:0016787">
    <property type="term" value="F:hydrolase activity"/>
    <property type="evidence" value="ECO:0007669"/>
    <property type="project" value="UniProtKB-KW"/>
</dbReference>
<evidence type="ECO:0000313" key="5">
    <source>
        <dbReference type="Proteomes" id="UP001500503"/>
    </source>
</evidence>
<dbReference type="EMBL" id="BAABHF010000016">
    <property type="protein sequence ID" value="GAA4491137.1"/>
    <property type="molecule type" value="Genomic_DNA"/>
</dbReference>
<name>A0ABP8PSG7_9ACTN</name>
<evidence type="ECO:0000256" key="1">
    <source>
        <dbReference type="ARBA" id="ARBA00023239"/>
    </source>
</evidence>
<dbReference type="InterPro" id="IPR032465">
    <property type="entry name" value="ACMSD"/>
</dbReference>
<proteinExistence type="predicted"/>
<comment type="caution">
    <text evidence="4">The sequence shown here is derived from an EMBL/GenBank/DDBJ whole genome shotgun (WGS) entry which is preliminary data.</text>
</comment>
<evidence type="ECO:0000256" key="2">
    <source>
        <dbReference type="SAM" id="MobiDB-lite"/>
    </source>
</evidence>
<dbReference type="PANTHER" id="PTHR21240:SF19">
    <property type="entry name" value="CATALYTIC_ HYDROLASE"/>
    <property type="match status" value="1"/>
</dbReference>
<feature type="region of interest" description="Disordered" evidence="2">
    <location>
        <begin position="1"/>
        <end position="22"/>
    </location>
</feature>
<dbReference type="InterPro" id="IPR032466">
    <property type="entry name" value="Metal_Hydrolase"/>
</dbReference>
<protein>
    <submittedName>
        <fullName evidence="4">4-hydroxyphenyl-beta-ketoacyl-CoA hydrolase</fullName>
    </submittedName>
</protein>
<keyword evidence="1" id="KW-0456">Lyase</keyword>
<dbReference type="InterPro" id="IPR006680">
    <property type="entry name" value="Amidohydro-rel"/>
</dbReference>
<feature type="domain" description="Amidohydrolase-related" evidence="3">
    <location>
        <begin position="35"/>
        <end position="313"/>
    </location>
</feature>
<organism evidence="4 5">
    <name type="scientific">Actinoallomurus oryzae</name>
    <dbReference type="NCBI Taxonomy" id="502180"/>
    <lineage>
        <taxon>Bacteria</taxon>
        <taxon>Bacillati</taxon>
        <taxon>Actinomycetota</taxon>
        <taxon>Actinomycetes</taxon>
        <taxon>Streptosporangiales</taxon>
        <taxon>Thermomonosporaceae</taxon>
        <taxon>Actinoallomurus</taxon>
    </lineage>
</organism>
<dbReference type="SUPFAM" id="SSF51556">
    <property type="entry name" value="Metallo-dependent hydrolases"/>
    <property type="match status" value="1"/>
</dbReference>
<evidence type="ECO:0000313" key="4">
    <source>
        <dbReference type="EMBL" id="GAA4491137.1"/>
    </source>
</evidence>
<dbReference type="Pfam" id="PF04909">
    <property type="entry name" value="Amidohydro_2"/>
    <property type="match status" value="1"/>
</dbReference>
<keyword evidence="5" id="KW-1185">Reference proteome</keyword>
<sequence length="316" mass="34848">MPPTDRPRTDLPQTDLPRTDIAAPAGMDVARLTAIDVHTHAEVSRTGHPSLTPELMAASEKYFAAQGHRQPTIEEMADYYRRRNMAAVVFTVDAEHALGHPPIPNEEIAEDCAAHADALIPFASLDPWRGRAAVRRAHRLVEEYGVRGFKFHPSLQAFSPDDPMAYPLYEAIAELGVPALFHTGQTGIGAGVPGGGGIRLKYSNPLFLDDVATDFPELQIILAHPSFPWQDEALAVATHKPNVFIDLSGWSPKYFPPQLIRYANTLLKEKVLFGSDYPVITPDRWLSDFAKIDIKPDVRPLILKDNAVRLLGLTPG</sequence>
<reference evidence="5" key="1">
    <citation type="journal article" date="2019" name="Int. J. Syst. Evol. Microbiol.">
        <title>The Global Catalogue of Microorganisms (GCM) 10K type strain sequencing project: providing services to taxonomists for standard genome sequencing and annotation.</title>
        <authorList>
            <consortium name="The Broad Institute Genomics Platform"/>
            <consortium name="The Broad Institute Genome Sequencing Center for Infectious Disease"/>
            <person name="Wu L."/>
            <person name="Ma J."/>
        </authorList>
    </citation>
    <scope>NUCLEOTIDE SEQUENCE [LARGE SCALE GENOMIC DNA]</scope>
    <source>
        <strain evidence="5">JCM 17933</strain>
    </source>
</reference>
<accession>A0ABP8PSG7</accession>